<reference evidence="2" key="1">
    <citation type="submission" date="2020-02" db="EMBL/GenBank/DDBJ databases">
        <authorList>
            <person name="Meier V. D."/>
        </authorList>
    </citation>
    <scope>NUCLEOTIDE SEQUENCE</scope>
    <source>
        <strain evidence="2">AVDCRST_MAG77</strain>
    </source>
</reference>
<accession>A0A6J4JGP5</accession>
<feature type="region of interest" description="Disordered" evidence="1">
    <location>
        <begin position="1"/>
        <end position="80"/>
    </location>
</feature>
<protein>
    <submittedName>
        <fullName evidence="2">Uncharacterized protein</fullName>
    </submittedName>
</protein>
<sequence length="162" mass="18315">GYHHSAHSAPPHGRHGDHHTPGRPGPRPRRPGRRSRRCSGRDRLRADDAGHDAADDRHDRLAGGRAWPGLAGAPRHQRPHWRRLRRHAGAPGVRLGHRARARPGVRLRLVDPRPAALHAHHDGHGPAVRHGPLRRHAHEPGRPPRLRGHYRHRLQGHRRTLL</sequence>
<gene>
    <name evidence="2" type="ORF">AVDCRST_MAG77-3458</name>
</gene>
<feature type="compositionally biased region" description="Basic and acidic residues" evidence="1">
    <location>
        <begin position="39"/>
        <end position="62"/>
    </location>
</feature>
<feature type="non-terminal residue" evidence="2">
    <location>
        <position position="162"/>
    </location>
</feature>
<dbReference type="EMBL" id="CADCTC010000192">
    <property type="protein sequence ID" value="CAA9276261.1"/>
    <property type="molecule type" value="Genomic_DNA"/>
</dbReference>
<proteinExistence type="predicted"/>
<feature type="region of interest" description="Disordered" evidence="1">
    <location>
        <begin position="117"/>
        <end position="149"/>
    </location>
</feature>
<name>A0A6J4JGP5_9CHLR</name>
<evidence type="ECO:0000313" key="2">
    <source>
        <dbReference type="EMBL" id="CAA9276261.1"/>
    </source>
</evidence>
<feature type="compositionally biased region" description="Basic residues" evidence="1">
    <location>
        <begin position="26"/>
        <end position="38"/>
    </location>
</feature>
<feature type="compositionally biased region" description="Basic residues" evidence="1">
    <location>
        <begin position="1"/>
        <end position="17"/>
    </location>
</feature>
<dbReference type="AlphaFoldDB" id="A0A6J4JGP5"/>
<evidence type="ECO:0000256" key="1">
    <source>
        <dbReference type="SAM" id="MobiDB-lite"/>
    </source>
</evidence>
<organism evidence="2">
    <name type="scientific">uncultured Chloroflexota bacterium</name>
    <dbReference type="NCBI Taxonomy" id="166587"/>
    <lineage>
        <taxon>Bacteria</taxon>
        <taxon>Bacillati</taxon>
        <taxon>Chloroflexota</taxon>
        <taxon>environmental samples</taxon>
    </lineage>
</organism>
<feature type="non-terminal residue" evidence="2">
    <location>
        <position position="1"/>
    </location>
</feature>